<name>A0A1N7FHQ2_9EURY</name>
<dbReference type="EMBL" id="FTNO01000009">
    <property type="protein sequence ID" value="SIR99814.1"/>
    <property type="molecule type" value="Genomic_DNA"/>
</dbReference>
<dbReference type="Proteomes" id="UP000186914">
    <property type="component" value="Unassembled WGS sequence"/>
</dbReference>
<proteinExistence type="predicted"/>
<dbReference type="AlphaFoldDB" id="A0A1N7FHQ2"/>
<evidence type="ECO:0000313" key="2">
    <source>
        <dbReference type="Proteomes" id="UP000186914"/>
    </source>
</evidence>
<organism evidence="1 2">
    <name type="scientific">Haladaptatus litoreus</name>
    <dbReference type="NCBI Taxonomy" id="553468"/>
    <lineage>
        <taxon>Archaea</taxon>
        <taxon>Methanobacteriati</taxon>
        <taxon>Methanobacteriota</taxon>
        <taxon>Stenosarchaea group</taxon>
        <taxon>Halobacteria</taxon>
        <taxon>Halobacteriales</taxon>
        <taxon>Haladaptataceae</taxon>
        <taxon>Haladaptatus</taxon>
    </lineage>
</organism>
<gene>
    <name evidence="1" type="ORF">SAMN05421858_5067</name>
</gene>
<dbReference type="RefSeq" id="WP_076433708.1">
    <property type="nucleotide sequence ID" value="NZ_FTNO01000009.1"/>
</dbReference>
<sequence length="99" mass="11183">MTEYTTCPSCESDDTEVGFIADFDVRCNDCKRLFDVRDGELIILPEYENRYDHPLLHGCTSKDHDVLLLDDPIDGAPCPIDGCDGELDDHTDDYAPKEK</sequence>
<accession>A0A1N7FHQ2</accession>
<keyword evidence="2" id="KW-1185">Reference proteome</keyword>
<reference evidence="2" key="1">
    <citation type="submission" date="2017-01" db="EMBL/GenBank/DDBJ databases">
        <authorList>
            <person name="Varghese N."/>
            <person name="Submissions S."/>
        </authorList>
    </citation>
    <scope>NUCLEOTIDE SEQUENCE [LARGE SCALE GENOMIC DNA]</scope>
    <source>
        <strain evidence="2">CGMCC 1.7737</strain>
    </source>
</reference>
<dbReference type="OrthoDB" id="23364at2157"/>
<protein>
    <submittedName>
        <fullName evidence="1">Uncharacterized protein</fullName>
    </submittedName>
</protein>
<evidence type="ECO:0000313" key="1">
    <source>
        <dbReference type="EMBL" id="SIR99814.1"/>
    </source>
</evidence>